<sequence>MRILLLFEIQGILSQFSVSTSSSTIGSSTQPFSSTGYSSTVVYSPTTTSYAVSSTPTASTDSTTEISTESYSSTYSSTSSIPYSLGSADSRGDFSLSSVLTQSSTVSSTLSSSTQYSSTTTEFDENCITYTHFGDVLFEAYGGSFPETKIEKIRPDDSIRDSEGNLIVIEDLHHCKKECASIAGCFQIHYSDEGCFLFNGVDQVDGETFSTKLENCGEFEDIND</sequence>
<organism evidence="1 2">
    <name type="scientific">Oikopleura dioica</name>
    <name type="common">Tunicate</name>
    <dbReference type="NCBI Taxonomy" id="34765"/>
    <lineage>
        <taxon>Eukaryota</taxon>
        <taxon>Metazoa</taxon>
        <taxon>Chordata</taxon>
        <taxon>Tunicata</taxon>
        <taxon>Appendicularia</taxon>
        <taxon>Copelata</taxon>
        <taxon>Oikopleuridae</taxon>
        <taxon>Oikopleura</taxon>
    </lineage>
</organism>
<dbReference type="Proteomes" id="UP001158576">
    <property type="component" value="Chromosome 1"/>
</dbReference>
<name>A0ABN7SK07_OIKDI</name>
<accession>A0ABN7SK07</accession>
<protein>
    <submittedName>
        <fullName evidence="1">Oidioi.mRNA.OKI2018_I69.chr1.g495.t1.cds</fullName>
    </submittedName>
</protein>
<evidence type="ECO:0000313" key="2">
    <source>
        <dbReference type="Proteomes" id="UP001158576"/>
    </source>
</evidence>
<dbReference type="EMBL" id="OU015566">
    <property type="protein sequence ID" value="CAG5102847.1"/>
    <property type="molecule type" value="Genomic_DNA"/>
</dbReference>
<evidence type="ECO:0000313" key="1">
    <source>
        <dbReference type="EMBL" id="CAG5102847.1"/>
    </source>
</evidence>
<gene>
    <name evidence="1" type="ORF">OKIOD_LOCUS9260</name>
</gene>
<proteinExistence type="predicted"/>
<keyword evidence="2" id="KW-1185">Reference proteome</keyword>
<reference evidence="1 2" key="1">
    <citation type="submission" date="2021-04" db="EMBL/GenBank/DDBJ databases">
        <authorList>
            <person name="Bliznina A."/>
        </authorList>
    </citation>
    <scope>NUCLEOTIDE SEQUENCE [LARGE SCALE GENOMIC DNA]</scope>
</reference>